<evidence type="ECO:0000313" key="2">
    <source>
        <dbReference type="Proteomes" id="UP001283361"/>
    </source>
</evidence>
<sequence>MKSRRERLRIKSKEHYDSKKRSCVTSVLDQKKALDEPGVKARIPSVLNLHNIYTKEGENMSGDTSNNLRIEISRV</sequence>
<gene>
    <name evidence="1" type="ORF">RRG08_038517</name>
</gene>
<accession>A0AAE1DZA1</accession>
<name>A0AAE1DZA1_9GAST</name>
<evidence type="ECO:0000313" key="1">
    <source>
        <dbReference type="EMBL" id="KAK3787815.1"/>
    </source>
</evidence>
<protein>
    <submittedName>
        <fullName evidence="1">Uncharacterized protein</fullName>
    </submittedName>
</protein>
<dbReference type="EMBL" id="JAWDGP010001837">
    <property type="protein sequence ID" value="KAK3787815.1"/>
    <property type="molecule type" value="Genomic_DNA"/>
</dbReference>
<comment type="caution">
    <text evidence="1">The sequence shown here is derived from an EMBL/GenBank/DDBJ whole genome shotgun (WGS) entry which is preliminary data.</text>
</comment>
<organism evidence="1 2">
    <name type="scientific">Elysia crispata</name>
    <name type="common">lettuce slug</name>
    <dbReference type="NCBI Taxonomy" id="231223"/>
    <lineage>
        <taxon>Eukaryota</taxon>
        <taxon>Metazoa</taxon>
        <taxon>Spiralia</taxon>
        <taxon>Lophotrochozoa</taxon>
        <taxon>Mollusca</taxon>
        <taxon>Gastropoda</taxon>
        <taxon>Heterobranchia</taxon>
        <taxon>Euthyneura</taxon>
        <taxon>Panpulmonata</taxon>
        <taxon>Sacoglossa</taxon>
        <taxon>Placobranchoidea</taxon>
        <taxon>Plakobranchidae</taxon>
        <taxon>Elysia</taxon>
    </lineage>
</organism>
<dbReference type="AlphaFoldDB" id="A0AAE1DZA1"/>
<proteinExistence type="predicted"/>
<reference evidence="1" key="1">
    <citation type="journal article" date="2023" name="G3 (Bethesda)">
        <title>A reference genome for the long-term kleptoplast-retaining sea slug Elysia crispata morphotype clarki.</title>
        <authorList>
            <person name="Eastman K.E."/>
            <person name="Pendleton A.L."/>
            <person name="Shaikh M.A."/>
            <person name="Suttiyut T."/>
            <person name="Ogas R."/>
            <person name="Tomko P."/>
            <person name="Gavelis G."/>
            <person name="Widhalm J.R."/>
            <person name="Wisecaver J.H."/>
        </authorList>
    </citation>
    <scope>NUCLEOTIDE SEQUENCE</scope>
    <source>
        <strain evidence="1">ECLA1</strain>
    </source>
</reference>
<dbReference type="Proteomes" id="UP001283361">
    <property type="component" value="Unassembled WGS sequence"/>
</dbReference>
<keyword evidence="2" id="KW-1185">Reference proteome</keyword>